<protein>
    <submittedName>
        <fullName evidence="1">Uncharacterized protein</fullName>
    </submittedName>
</protein>
<dbReference type="EnsemblMetazoa" id="CJA38615.1">
    <property type="protein sequence ID" value="CJA38615.1"/>
    <property type="gene ID" value="WBGene00214462"/>
</dbReference>
<proteinExistence type="predicted"/>
<sequence>MAFFISCIGPLGEEKPVERMKTIDRLNTSITSIDFTATGVLQPAMGSSFPLSLAISFGEHLQSLQYQRKSLLKPTTIDKFIKGQKKNFEQIATMAGYTFNATTNSIVETLGDIKDFYKEYIITVGTALSSLVLIAI</sequence>
<evidence type="ECO:0000313" key="1">
    <source>
        <dbReference type="EnsemblMetazoa" id="CJA38615.1"/>
    </source>
</evidence>
<evidence type="ECO:0000313" key="2">
    <source>
        <dbReference type="Proteomes" id="UP000005237"/>
    </source>
</evidence>
<reference evidence="1" key="2">
    <citation type="submission" date="2022-06" db="UniProtKB">
        <authorList>
            <consortium name="EnsemblMetazoa"/>
        </authorList>
    </citation>
    <scope>IDENTIFICATION</scope>
    <source>
        <strain evidence="1">DF5081</strain>
    </source>
</reference>
<dbReference type="AlphaFoldDB" id="A0A8R1ENG5"/>
<dbReference type="Proteomes" id="UP000005237">
    <property type="component" value="Unassembled WGS sequence"/>
</dbReference>
<organism evidence="1 2">
    <name type="scientific">Caenorhabditis japonica</name>
    <dbReference type="NCBI Taxonomy" id="281687"/>
    <lineage>
        <taxon>Eukaryota</taxon>
        <taxon>Metazoa</taxon>
        <taxon>Ecdysozoa</taxon>
        <taxon>Nematoda</taxon>
        <taxon>Chromadorea</taxon>
        <taxon>Rhabditida</taxon>
        <taxon>Rhabditina</taxon>
        <taxon>Rhabditomorpha</taxon>
        <taxon>Rhabditoidea</taxon>
        <taxon>Rhabditidae</taxon>
        <taxon>Peloderinae</taxon>
        <taxon>Caenorhabditis</taxon>
    </lineage>
</organism>
<accession>A0A8R1ENG5</accession>
<reference evidence="2" key="1">
    <citation type="submission" date="2010-08" db="EMBL/GenBank/DDBJ databases">
        <authorList>
            <consortium name="Caenorhabditis japonica Sequencing Consortium"/>
            <person name="Wilson R.K."/>
        </authorList>
    </citation>
    <scope>NUCLEOTIDE SEQUENCE [LARGE SCALE GENOMIC DNA]</scope>
    <source>
        <strain evidence="2">DF5081</strain>
    </source>
</reference>
<keyword evidence="2" id="KW-1185">Reference proteome</keyword>
<name>A0A8R1ENG5_CAEJA</name>